<reference evidence="2" key="1">
    <citation type="submission" date="2022-08" db="EMBL/GenBank/DDBJ databases">
        <authorList>
            <consortium name="DOE Joint Genome Institute"/>
            <person name="Min B."/>
            <person name="Riley R."/>
            <person name="Sierra-Patev S."/>
            <person name="Naranjo-Ortiz M."/>
            <person name="Looney B."/>
            <person name="Konkel Z."/>
            <person name="Slot J.C."/>
            <person name="Sakamoto Y."/>
            <person name="Steenwyk J.L."/>
            <person name="Rokas A."/>
            <person name="Carro J."/>
            <person name="Camarero S."/>
            <person name="Ferreira P."/>
            <person name="Molpeceres G."/>
            <person name="Ruiz-Duenas F.J."/>
            <person name="Serrano A."/>
            <person name="Henrissat B."/>
            <person name="Drula E."/>
            <person name="Hughes K.W."/>
            <person name="Mata J.L."/>
            <person name="Ishikawa N.K."/>
            <person name="Vargas-Isla R."/>
            <person name="Ushijima S."/>
            <person name="Smith C.A."/>
            <person name="Ahrendt S."/>
            <person name="Andreopoulos W."/>
            <person name="He G."/>
            <person name="Labutti K."/>
            <person name="Lipzen A."/>
            <person name="Ng V."/>
            <person name="Sandor L."/>
            <person name="Barry K."/>
            <person name="Martinez A.T."/>
            <person name="Xiao Y."/>
            <person name="Gibbons J.G."/>
            <person name="Terashima K."/>
            <person name="Hibbett D.S."/>
            <person name="Grigoriev I.V."/>
        </authorList>
    </citation>
    <scope>NUCLEOTIDE SEQUENCE</scope>
    <source>
        <strain evidence="2">TFB9207</strain>
    </source>
</reference>
<sequence length="915" mass="104391">MLTGRRLALSDLLNPVGESPHLPSPNYSSSAAPTSPSLNGHLKRQLLHVGYKLNRKTTLSSVYEYPVGEIVEYPETGFEASGAIGHLFRMEASGEWISPAQNFAYSRGSPRGKEKNPVQVSLLVNSATGEPVLCNSRHSTCQGIKVCPFSDWHTDEDLSHSCASRDKLQARLDHAKFIQNEFSTPARAVFERTAAYITALKRFGCPSEGTEVNSEEDTSSSQTREERRALRRNYPEHVPNRCLGQLVFGLTFEGHPYIKCEHYSRMDRSHLFDCTIGSGCYDVDYLEAVFTEDAEEISRIEAEAEVKGYGPNTACDTVVNHSSQRLTCAWNHRYKNDTGDYVLGQPRLTSLSCSCTYREYEPLEEYREVCPYILVVSKGVHSHPVPLPEKTPPAVRAELETLTRQLDVDLADISPRYFLRHPIVKSYLAMRFPLIRNPMLSDLHVSLSNRSHLKIYLDAVKRECFPDGTGWQGLLQVKKQQNLCLPHDECYIRSMLEFSAEMAVSDEDDVEDDEGQSSVDPLRIAVCMTRAASHRFSQAQYLQSDIGFKRVIGFYEFEVASVDEYTNTSITLCRVYLTKQTAFAHLQALIEINRLITLDVGHGLHWRHIHGSTVDDYKGHILNWVVDQHRGQAKGLGLFVQQLAQSVPLKQDFHQLLRSVQELNPYEHLRRFLTLCTTHFSRNIRKCAVSQEVRNLMRSLDCVQHDNWEETLSEIRRLGGRAGENWVADKEHSKFAFPAICWERSYIPLEIWQARRRESNVVEIVHANVNLEGTQCTLVGGVMKGKHFDLMKQRALESREHLGIRESYSTKHRFENEIKNVKRRVHSRQQNLREEDKKIESHNVRIRELHTKWCKAKERLQNLGGGGNSERTHMFQSAQAAENRARELFFKQVKIGEGFAGKGSEKVHILLPAQR</sequence>
<dbReference type="AlphaFoldDB" id="A0AA38PA50"/>
<proteinExistence type="predicted"/>
<keyword evidence="3" id="KW-1185">Reference proteome</keyword>
<evidence type="ECO:0000313" key="2">
    <source>
        <dbReference type="EMBL" id="KAJ3839118.1"/>
    </source>
</evidence>
<gene>
    <name evidence="2" type="ORF">F5878DRAFT_617485</name>
</gene>
<evidence type="ECO:0000313" key="3">
    <source>
        <dbReference type="Proteomes" id="UP001163846"/>
    </source>
</evidence>
<organism evidence="2 3">
    <name type="scientific">Lentinula raphanica</name>
    <dbReference type="NCBI Taxonomy" id="153919"/>
    <lineage>
        <taxon>Eukaryota</taxon>
        <taxon>Fungi</taxon>
        <taxon>Dikarya</taxon>
        <taxon>Basidiomycota</taxon>
        <taxon>Agaricomycotina</taxon>
        <taxon>Agaricomycetes</taxon>
        <taxon>Agaricomycetidae</taxon>
        <taxon>Agaricales</taxon>
        <taxon>Marasmiineae</taxon>
        <taxon>Omphalotaceae</taxon>
        <taxon>Lentinula</taxon>
    </lineage>
</organism>
<feature type="region of interest" description="Disordered" evidence="1">
    <location>
        <begin position="208"/>
        <end position="229"/>
    </location>
</feature>
<accession>A0AA38PA50</accession>
<feature type="region of interest" description="Disordered" evidence="1">
    <location>
        <begin position="14"/>
        <end position="39"/>
    </location>
</feature>
<name>A0AA38PA50_9AGAR</name>
<dbReference type="EMBL" id="MU806146">
    <property type="protein sequence ID" value="KAJ3839118.1"/>
    <property type="molecule type" value="Genomic_DNA"/>
</dbReference>
<comment type="caution">
    <text evidence="2">The sequence shown here is derived from an EMBL/GenBank/DDBJ whole genome shotgun (WGS) entry which is preliminary data.</text>
</comment>
<feature type="compositionally biased region" description="Polar residues" evidence="1">
    <location>
        <begin position="25"/>
        <end position="38"/>
    </location>
</feature>
<protein>
    <submittedName>
        <fullName evidence="2">Uncharacterized protein</fullName>
    </submittedName>
</protein>
<evidence type="ECO:0000256" key="1">
    <source>
        <dbReference type="SAM" id="MobiDB-lite"/>
    </source>
</evidence>
<dbReference type="Proteomes" id="UP001163846">
    <property type="component" value="Unassembled WGS sequence"/>
</dbReference>